<gene>
    <name evidence="2" type="ORF">OUY22_02780</name>
</gene>
<dbReference type="RefSeq" id="WP_270153100.1">
    <property type="nucleotide sequence ID" value="NZ_JAPNNL010000006.1"/>
</dbReference>
<keyword evidence="3" id="KW-1185">Reference proteome</keyword>
<name>A0ABT4S5W9_9ACTN</name>
<dbReference type="Gene3D" id="2.10.230.10">
    <property type="entry name" value="Heat shock protein DnaJ, cysteine-rich domain"/>
    <property type="match status" value="1"/>
</dbReference>
<proteinExistence type="predicted"/>
<protein>
    <submittedName>
        <fullName evidence="2">Uncharacterized protein</fullName>
    </submittedName>
</protein>
<dbReference type="EMBL" id="JAPNNL010000006">
    <property type="protein sequence ID" value="MDA0632325.1"/>
    <property type="molecule type" value="Genomic_DNA"/>
</dbReference>
<dbReference type="Proteomes" id="UP001144036">
    <property type="component" value="Unassembled WGS sequence"/>
</dbReference>
<reference evidence="2" key="1">
    <citation type="submission" date="2022-11" db="EMBL/GenBank/DDBJ databases">
        <title>Nonomuraea corallina sp. nov., a new species of the genus Nonomuraea isolated from sea side sediment in Thai sea.</title>
        <authorList>
            <person name="Ngamcharungchit C."/>
            <person name="Matsumoto A."/>
            <person name="Suriyachadkun C."/>
            <person name="Panbangred W."/>
            <person name="Inahashi Y."/>
            <person name="Intra B."/>
        </authorList>
    </citation>
    <scope>NUCLEOTIDE SEQUENCE</scope>
    <source>
        <strain evidence="2">MCN248</strain>
    </source>
</reference>
<evidence type="ECO:0000313" key="2">
    <source>
        <dbReference type="EMBL" id="MDA0632325.1"/>
    </source>
</evidence>
<evidence type="ECO:0000313" key="3">
    <source>
        <dbReference type="Proteomes" id="UP001144036"/>
    </source>
</evidence>
<feature type="region of interest" description="Disordered" evidence="1">
    <location>
        <begin position="37"/>
        <end position="59"/>
    </location>
</feature>
<comment type="caution">
    <text evidence="2">The sequence shown here is derived from an EMBL/GenBank/DDBJ whole genome shotgun (WGS) entry which is preliminary data.</text>
</comment>
<sequence length="103" mass="10789">MTDPITCPDCAGSGTERLAGLRLACRFCAGRGWVGGAHEPAERAPRPPEGPPPVWEDPRWRDPLVTAAFPCRRCLGAGTVTSVDRERGALGTAACACREDGAG</sequence>
<evidence type="ECO:0000256" key="1">
    <source>
        <dbReference type="SAM" id="MobiDB-lite"/>
    </source>
</evidence>
<accession>A0ABT4S5W9</accession>
<organism evidence="2 3">
    <name type="scientific">Nonomuraea corallina</name>
    <dbReference type="NCBI Taxonomy" id="2989783"/>
    <lineage>
        <taxon>Bacteria</taxon>
        <taxon>Bacillati</taxon>
        <taxon>Actinomycetota</taxon>
        <taxon>Actinomycetes</taxon>
        <taxon>Streptosporangiales</taxon>
        <taxon>Streptosporangiaceae</taxon>
        <taxon>Nonomuraea</taxon>
    </lineage>
</organism>